<dbReference type="PROSITE" id="PS51257">
    <property type="entry name" value="PROKAR_LIPOPROTEIN"/>
    <property type="match status" value="1"/>
</dbReference>
<proteinExistence type="predicted"/>
<reference evidence="2 3" key="1">
    <citation type="submission" date="2013-07" db="EMBL/GenBank/DDBJ databases">
        <title>Comparative Genomic and Metabolomic Analysis of Twelve Strains of Pseudoalteromonas luteoviolacea.</title>
        <authorList>
            <person name="Vynne N.G."/>
            <person name="Mansson M."/>
            <person name="Gram L."/>
        </authorList>
    </citation>
    <scope>NUCLEOTIDE SEQUENCE [LARGE SCALE GENOMIC DNA]</scope>
    <source>
        <strain evidence="2 3">H33</strain>
    </source>
</reference>
<evidence type="ECO:0008006" key="4">
    <source>
        <dbReference type="Google" id="ProtNLM"/>
    </source>
</evidence>
<evidence type="ECO:0000313" key="3">
    <source>
        <dbReference type="Proteomes" id="UP000076503"/>
    </source>
</evidence>
<evidence type="ECO:0000256" key="1">
    <source>
        <dbReference type="SAM" id="SignalP"/>
    </source>
</evidence>
<protein>
    <recommendedName>
        <fullName evidence="4">DUF4034 domain-containing protein</fullName>
    </recommendedName>
</protein>
<sequence>MSKSRVFATVLSSIFILSACSESKAPVNLADFTQKLHALNWFMSGSQESDFDKAMPYDEVYLSQRHALLDSINAQELSQFDASTIMYLKIQQRYPERYLSWPVQTNVLALSQAYFSPQEIDTWLLNVKRRLEDGAESNIYLSRIEKSQLMDYLSDSDHQSDTVNAFKAFLTQYKTRSGIGLSQLPNGTEWYQSKLNYYTRTVQAPHDFLRILQDSKKKGLSKVAFEWRSVGYNKPFVLAFLANACQYKSGLNWRDHFIDIRETFSRCEYKLDNDNLYIAAIVAEVDLGVHAFSWSQQQAMHRLQSKLALDEAQAYALLKNIVFYPASIFVLLEQFKPL</sequence>
<dbReference type="OrthoDB" id="6296161at2"/>
<name>A0A167EB31_9GAMM</name>
<comment type="caution">
    <text evidence="2">The sequence shown here is derived from an EMBL/GenBank/DDBJ whole genome shotgun (WGS) entry which is preliminary data.</text>
</comment>
<dbReference type="AlphaFoldDB" id="A0A167EB31"/>
<dbReference type="RefSeq" id="WP_081216465.1">
    <property type="nucleotide sequence ID" value="NZ_AUXZ01000075.1"/>
</dbReference>
<dbReference type="EMBL" id="AUXZ01000075">
    <property type="protein sequence ID" value="KZN50338.1"/>
    <property type="molecule type" value="Genomic_DNA"/>
</dbReference>
<gene>
    <name evidence="2" type="ORF">N476_02280</name>
</gene>
<dbReference type="PATRIC" id="fig|1365251.3.peg.2564"/>
<accession>A0A167EB31</accession>
<evidence type="ECO:0000313" key="2">
    <source>
        <dbReference type="EMBL" id="KZN50338.1"/>
    </source>
</evidence>
<feature type="signal peptide" evidence="1">
    <location>
        <begin position="1"/>
        <end position="19"/>
    </location>
</feature>
<dbReference type="Proteomes" id="UP000076503">
    <property type="component" value="Unassembled WGS sequence"/>
</dbReference>
<feature type="chain" id="PRO_5007885734" description="DUF4034 domain-containing protein" evidence="1">
    <location>
        <begin position="20"/>
        <end position="338"/>
    </location>
</feature>
<organism evidence="2 3">
    <name type="scientific">Pseudoalteromonas luteoviolacea H33</name>
    <dbReference type="NCBI Taxonomy" id="1365251"/>
    <lineage>
        <taxon>Bacteria</taxon>
        <taxon>Pseudomonadati</taxon>
        <taxon>Pseudomonadota</taxon>
        <taxon>Gammaproteobacteria</taxon>
        <taxon>Alteromonadales</taxon>
        <taxon>Pseudoalteromonadaceae</taxon>
        <taxon>Pseudoalteromonas</taxon>
    </lineage>
</organism>
<keyword evidence="1" id="KW-0732">Signal</keyword>